<evidence type="ECO:0000256" key="6">
    <source>
        <dbReference type="SAM" id="Phobius"/>
    </source>
</evidence>
<feature type="transmembrane region" description="Helical" evidence="6">
    <location>
        <begin position="12"/>
        <end position="38"/>
    </location>
</feature>
<dbReference type="Proteomes" id="UP001620408">
    <property type="component" value="Unassembled WGS sequence"/>
</dbReference>
<evidence type="ECO:0000256" key="5">
    <source>
        <dbReference type="ARBA" id="ARBA00023136"/>
    </source>
</evidence>
<dbReference type="InterPro" id="IPR002549">
    <property type="entry name" value="AI-2E-like"/>
</dbReference>
<dbReference type="Pfam" id="PF01594">
    <property type="entry name" value="AI-2E_transport"/>
    <property type="match status" value="1"/>
</dbReference>
<keyword evidence="5 6" id="KW-0472">Membrane</keyword>
<evidence type="ECO:0000256" key="4">
    <source>
        <dbReference type="ARBA" id="ARBA00022989"/>
    </source>
</evidence>
<evidence type="ECO:0000256" key="2">
    <source>
        <dbReference type="ARBA" id="ARBA00009773"/>
    </source>
</evidence>
<comment type="caution">
    <text evidence="7">The sequence shown here is derived from an EMBL/GenBank/DDBJ whole genome shotgun (WGS) entry which is preliminary data.</text>
</comment>
<dbReference type="PANTHER" id="PTHR21716">
    <property type="entry name" value="TRANSMEMBRANE PROTEIN"/>
    <property type="match status" value="1"/>
</dbReference>
<accession>A0ABW8K1B8</accession>
<keyword evidence="8" id="KW-1185">Reference proteome</keyword>
<protein>
    <submittedName>
        <fullName evidence="7">AI-2E family transporter</fullName>
    </submittedName>
</protein>
<comment type="subcellular location">
    <subcellularLocation>
        <location evidence="1">Membrane</location>
        <topology evidence="1">Multi-pass membrane protein</topology>
    </subcellularLocation>
</comment>
<sequence length="389" mass="42024">MTQDSSRRWQMLAITAGILYVLWLLAPVLMPFAFAAMMAYLGDPLADRLERLGMGRTLAVSVVFILLVLVTIGALLLLIPLISRQVDNLIQSLPHYVDWVRNTALPWLQAKLRLDPAFFDTDRLMTELKDNIGSVGSVASSVLGKLTRSGLGVVAWLTNLVLIPVVAFYLLRDWDRLVAWIDGMLPRSIEPTIAHLAHESDLVLGAFVRGQLLVMLALGIFYGAGLTLVGLSVGPLIGMVAGLLSFVPYLGFIVGFGSAIIAVLVQYGDWSHLLMVVGVFTVGQLLEGYVLVPRLVGEKIGLHPVAVIFAVLAGGYLFGFLGILLALPAASVILVVLRYLTQRYLHSRLYTEEGSEDPVVAEANIAAAAEAEAEALMSASAAEHNKPQS</sequence>
<proteinExistence type="inferred from homology"/>
<dbReference type="PANTHER" id="PTHR21716:SF64">
    <property type="entry name" value="AI-2 TRANSPORT PROTEIN TQSA"/>
    <property type="match status" value="1"/>
</dbReference>
<feature type="transmembrane region" description="Helical" evidence="6">
    <location>
        <begin position="58"/>
        <end position="82"/>
    </location>
</feature>
<dbReference type="EMBL" id="JADIKD010000007">
    <property type="protein sequence ID" value="MFK2916704.1"/>
    <property type="molecule type" value="Genomic_DNA"/>
</dbReference>
<name>A0ABW8K1B8_9GAMM</name>
<feature type="transmembrane region" description="Helical" evidence="6">
    <location>
        <begin position="273"/>
        <end position="293"/>
    </location>
</feature>
<evidence type="ECO:0000256" key="1">
    <source>
        <dbReference type="ARBA" id="ARBA00004141"/>
    </source>
</evidence>
<organism evidence="7 8">
    <name type="scientific">Dyella koreensis</name>
    <dbReference type="NCBI Taxonomy" id="311235"/>
    <lineage>
        <taxon>Bacteria</taxon>
        <taxon>Pseudomonadati</taxon>
        <taxon>Pseudomonadota</taxon>
        <taxon>Gammaproteobacteria</taxon>
        <taxon>Lysobacterales</taxon>
        <taxon>Rhodanobacteraceae</taxon>
        <taxon>Dyella</taxon>
    </lineage>
</organism>
<feature type="transmembrane region" description="Helical" evidence="6">
    <location>
        <begin position="246"/>
        <end position="267"/>
    </location>
</feature>
<gene>
    <name evidence="7" type="ORF">ISS97_05470</name>
</gene>
<dbReference type="RefSeq" id="WP_379986097.1">
    <property type="nucleotide sequence ID" value="NZ_JADIKD010000007.1"/>
</dbReference>
<feature type="transmembrane region" description="Helical" evidence="6">
    <location>
        <begin position="150"/>
        <end position="171"/>
    </location>
</feature>
<reference evidence="7 8" key="1">
    <citation type="submission" date="2020-10" db="EMBL/GenBank/DDBJ databases">
        <title>Phylogeny of dyella-like bacteria.</title>
        <authorList>
            <person name="Fu J."/>
        </authorList>
    </citation>
    <scope>NUCLEOTIDE SEQUENCE [LARGE SCALE GENOMIC DNA]</scope>
    <source>
        <strain evidence="7 8">BB4</strain>
    </source>
</reference>
<evidence type="ECO:0000313" key="8">
    <source>
        <dbReference type="Proteomes" id="UP001620408"/>
    </source>
</evidence>
<keyword evidence="4 6" id="KW-1133">Transmembrane helix</keyword>
<comment type="similarity">
    <text evidence="2">Belongs to the autoinducer-2 exporter (AI-2E) (TC 2.A.86) family.</text>
</comment>
<feature type="transmembrane region" description="Helical" evidence="6">
    <location>
        <begin position="212"/>
        <end position="234"/>
    </location>
</feature>
<keyword evidence="3 6" id="KW-0812">Transmembrane</keyword>
<evidence type="ECO:0000313" key="7">
    <source>
        <dbReference type="EMBL" id="MFK2916704.1"/>
    </source>
</evidence>
<feature type="transmembrane region" description="Helical" evidence="6">
    <location>
        <begin position="300"/>
        <end position="317"/>
    </location>
</feature>
<evidence type="ECO:0000256" key="3">
    <source>
        <dbReference type="ARBA" id="ARBA00022692"/>
    </source>
</evidence>